<dbReference type="AlphaFoldDB" id="A0A8K1GEV7"/>
<dbReference type="EMBL" id="SWJQ01000313">
    <property type="protein sequence ID" value="TRZ16435.1"/>
    <property type="molecule type" value="Genomic_DNA"/>
</dbReference>
<reference evidence="2" key="1">
    <citation type="submission" date="2019-04" db="EMBL/GenBank/DDBJ databases">
        <title>Genome assembly of Zosterops borbonicus 15179.</title>
        <authorList>
            <person name="Leroy T."/>
            <person name="Anselmetti Y."/>
            <person name="Tilak M.-K."/>
            <person name="Nabholz B."/>
        </authorList>
    </citation>
    <scope>NUCLEOTIDE SEQUENCE</scope>
    <source>
        <strain evidence="2">HGM_15179</strain>
        <tissue evidence="2">Muscle</tissue>
    </source>
</reference>
<name>A0A8K1GEV7_9PASS</name>
<protein>
    <submittedName>
        <fullName evidence="2">Uncharacterized protein</fullName>
    </submittedName>
</protein>
<dbReference type="OrthoDB" id="9219298at2759"/>
<feature type="region of interest" description="Disordered" evidence="1">
    <location>
        <begin position="104"/>
        <end position="138"/>
    </location>
</feature>
<feature type="region of interest" description="Disordered" evidence="1">
    <location>
        <begin position="61"/>
        <end position="91"/>
    </location>
</feature>
<accession>A0A8K1GEV7</accession>
<evidence type="ECO:0000313" key="3">
    <source>
        <dbReference type="Proteomes" id="UP000796761"/>
    </source>
</evidence>
<organism evidence="2 3">
    <name type="scientific">Zosterops borbonicus</name>
    <dbReference type="NCBI Taxonomy" id="364589"/>
    <lineage>
        <taxon>Eukaryota</taxon>
        <taxon>Metazoa</taxon>
        <taxon>Chordata</taxon>
        <taxon>Craniata</taxon>
        <taxon>Vertebrata</taxon>
        <taxon>Euteleostomi</taxon>
        <taxon>Archelosauria</taxon>
        <taxon>Archosauria</taxon>
        <taxon>Dinosauria</taxon>
        <taxon>Saurischia</taxon>
        <taxon>Theropoda</taxon>
        <taxon>Coelurosauria</taxon>
        <taxon>Aves</taxon>
        <taxon>Neognathae</taxon>
        <taxon>Neoaves</taxon>
        <taxon>Telluraves</taxon>
        <taxon>Australaves</taxon>
        <taxon>Passeriformes</taxon>
        <taxon>Sylvioidea</taxon>
        <taxon>Zosteropidae</taxon>
        <taxon>Zosterops</taxon>
    </lineage>
</organism>
<keyword evidence="3" id="KW-1185">Reference proteome</keyword>
<evidence type="ECO:0000256" key="1">
    <source>
        <dbReference type="SAM" id="MobiDB-lite"/>
    </source>
</evidence>
<proteinExistence type="predicted"/>
<evidence type="ECO:0000313" key="2">
    <source>
        <dbReference type="EMBL" id="TRZ16435.1"/>
    </source>
</evidence>
<gene>
    <name evidence="2" type="ORF">HGM15179_010686</name>
</gene>
<feature type="region of interest" description="Disordered" evidence="1">
    <location>
        <begin position="1"/>
        <end position="33"/>
    </location>
</feature>
<comment type="caution">
    <text evidence="2">The sequence shown here is derived from an EMBL/GenBank/DDBJ whole genome shotgun (WGS) entry which is preliminary data.</text>
</comment>
<sequence>MTPVRSCWKRLPRPAEQISDGSEDGHEAGNTSVMTYVRTKSKHSHGVLLLVKKEVRTCEGNMETPRSVEKEGRRSSGCQSQESSAGRGETMVEQLCPCSPWGSTGDAEIHPQPMGIHRELRDPPTASGDPQGMKRSTHSLWGSTENEEIHPQPTVIHGGSEIRLQPMEEVPMPEQVDAWRRL</sequence>
<dbReference type="Proteomes" id="UP000796761">
    <property type="component" value="Unassembled WGS sequence"/>
</dbReference>